<evidence type="ECO:0000256" key="8">
    <source>
        <dbReference type="ARBA" id="ARBA00023136"/>
    </source>
</evidence>
<evidence type="ECO:0000256" key="13">
    <source>
        <dbReference type="SAM" id="Phobius"/>
    </source>
</evidence>
<evidence type="ECO:0000256" key="7">
    <source>
        <dbReference type="ARBA" id="ARBA00022989"/>
    </source>
</evidence>
<dbReference type="PRINTS" id="PR01472">
    <property type="entry name" value="ICAMVCAM1"/>
</dbReference>
<dbReference type="InterPro" id="IPR047012">
    <property type="entry name" value="ICAM_VCAM"/>
</dbReference>
<dbReference type="PANTHER" id="PTHR13771:SF9">
    <property type="entry name" value="INTERCELLULAR ADHESION MOLECULE 5"/>
    <property type="match status" value="1"/>
</dbReference>
<dbReference type="SMART" id="SM00409">
    <property type="entry name" value="IG"/>
    <property type="match status" value="2"/>
</dbReference>
<feature type="transmembrane region" description="Helical" evidence="13">
    <location>
        <begin position="396"/>
        <end position="416"/>
    </location>
</feature>
<evidence type="ECO:0000313" key="17">
    <source>
        <dbReference type="RefSeq" id="XP_039235558.1"/>
    </source>
</evidence>
<dbReference type="Pfam" id="PF13895">
    <property type="entry name" value="Ig_2"/>
    <property type="match status" value="1"/>
</dbReference>
<dbReference type="SMART" id="SM00408">
    <property type="entry name" value="IGc2"/>
    <property type="match status" value="1"/>
</dbReference>
<dbReference type="InterPro" id="IPR013783">
    <property type="entry name" value="Ig-like_fold"/>
</dbReference>
<evidence type="ECO:0000259" key="15">
    <source>
        <dbReference type="PROSITE" id="PS50835"/>
    </source>
</evidence>
<evidence type="ECO:0000313" key="16">
    <source>
        <dbReference type="Proteomes" id="UP000504627"/>
    </source>
</evidence>
<dbReference type="InterPro" id="IPR007110">
    <property type="entry name" value="Ig-like_dom"/>
</dbReference>
<keyword evidence="8 13" id="KW-0472">Membrane</keyword>
<feature type="domain" description="Ig-like" evidence="15">
    <location>
        <begin position="302"/>
        <end position="386"/>
    </location>
</feature>
<name>A0A7R5KD85_9PASS</name>
<dbReference type="InterPro" id="IPR013768">
    <property type="entry name" value="ICAM_N"/>
</dbReference>
<comment type="subcellular location">
    <subcellularLocation>
        <location evidence="1">Membrane</location>
        <topology evidence="1">Single-pass type I membrane protein</topology>
    </subcellularLocation>
</comment>
<evidence type="ECO:0000256" key="12">
    <source>
        <dbReference type="SAM" id="MobiDB-lite"/>
    </source>
</evidence>
<dbReference type="CDD" id="cd00096">
    <property type="entry name" value="Ig"/>
    <property type="match status" value="1"/>
</dbReference>
<keyword evidence="7 13" id="KW-1133">Transmembrane helix</keyword>
<comment type="similarity">
    <text evidence="2">Belongs to the immunoglobulin superfamily. ICAM family.</text>
</comment>
<keyword evidence="5" id="KW-0677">Repeat</keyword>
<keyword evidence="6" id="KW-0130">Cell adhesion</keyword>
<keyword evidence="4 14" id="KW-0732">Signal</keyword>
<evidence type="ECO:0000256" key="1">
    <source>
        <dbReference type="ARBA" id="ARBA00004479"/>
    </source>
</evidence>
<dbReference type="InterPro" id="IPR003599">
    <property type="entry name" value="Ig_sub"/>
</dbReference>
<dbReference type="InParanoid" id="A0A7R5KD85"/>
<gene>
    <name evidence="17" type="primary">LOC113988815</name>
</gene>
<evidence type="ECO:0000256" key="6">
    <source>
        <dbReference type="ARBA" id="ARBA00022889"/>
    </source>
</evidence>
<evidence type="ECO:0000256" key="9">
    <source>
        <dbReference type="ARBA" id="ARBA00023157"/>
    </source>
</evidence>
<dbReference type="GO" id="GO:0098609">
    <property type="term" value="P:cell-cell adhesion"/>
    <property type="evidence" value="ECO:0007669"/>
    <property type="project" value="InterPro"/>
</dbReference>
<keyword evidence="9" id="KW-1015">Disulfide bond</keyword>
<dbReference type="RefSeq" id="XP_039235558.1">
    <property type="nucleotide sequence ID" value="XM_039379624.1"/>
</dbReference>
<feature type="signal peptide" evidence="14">
    <location>
        <begin position="1"/>
        <end position="18"/>
    </location>
</feature>
<sequence length="471" mass="50322">MTNPALLPLLLSTLGAIAGPWGSSFELWTEPEVLVVEHGGSLRLTLRATCNDSAGSGGMETANRKKTRPVKPGEVELELLNVTEGKPVQVYYTCDGKREKRDVQLIVYHVPERPELAEVPPLAAGQAWELRCAVAGAAPVRNLTVRLRRGRRVLSARSFGGAGAGPGRVQVSLGGTAAAQDDGQNVTCEAQLDLSPFGPNISVTSEPRTLRVCDVPKPALNVSSTTPAAGSALAGRCSVPPDACTDFQVRILLGSRVLEGWGPSPRDFAVTVGEEHDGRELSCEAEPARPPAAPRPPRRSDPTRIAVHAPARLDDGGCPGQQNWTEGREETLRCRARGNPRPDVSCARDDGRRFPPGIPRPVTRGDAGTYRCRARNSLGEDERSVTVHVHYQDHNVLVPVLLGVLGVLGVSGLALGGHRIYHRQTKIGKYRLQEQQERRRRQMELGRAGPPGCSGEVAALNGSAPDAPGAP</sequence>
<dbReference type="GeneID" id="113988815"/>
<evidence type="ECO:0000256" key="14">
    <source>
        <dbReference type="SAM" id="SignalP"/>
    </source>
</evidence>
<feature type="chain" id="PRO_5031528376" evidence="14">
    <location>
        <begin position="19"/>
        <end position="471"/>
    </location>
</feature>
<evidence type="ECO:0000256" key="3">
    <source>
        <dbReference type="ARBA" id="ARBA00022692"/>
    </source>
</evidence>
<protein>
    <submittedName>
        <fullName evidence="17">Intercellular adhesion molecule 1-like</fullName>
    </submittedName>
</protein>
<dbReference type="AlphaFoldDB" id="A0A7R5KD85"/>
<keyword evidence="11" id="KW-0393">Immunoglobulin domain</keyword>
<dbReference type="Proteomes" id="UP000504627">
    <property type="component" value="Unplaced"/>
</dbReference>
<dbReference type="PANTHER" id="PTHR13771">
    <property type="entry name" value="INTERCELLULAR ADHESION MOLECULE"/>
    <property type="match status" value="1"/>
</dbReference>
<reference evidence="17" key="1">
    <citation type="submission" date="2025-08" db="UniProtKB">
        <authorList>
            <consortium name="RefSeq"/>
        </authorList>
    </citation>
    <scope>IDENTIFICATION</scope>
    <source>
        <tissue evidence="17">Muscle</tissue>
    </source>
</reference>
<dbReference type="GO" id="GO:0005178">
    <property type="term" value="F:integrin binding"/>
    <property type="evidence" value="ECO:0007669"/>
    <property type="project" value="InterPro"/>
</dbReference>
<keyword evidence="16" id="KW-1185">Reference proteome</keyword>
<accession>A0A7R5KD85</accession>
<dbReference type="InterPro" id="IPR003598">
    <property type="entry name" value="Ig_sub2"/>
</dbReference>
<evidence type="ECO:0000256" key="11">
    <source>
        <dbReference type="ARBA" id="ARBA00023319"/>
    </source>
</evidence>
<keyword evidence="3 13" id="KW-0812">Transmembrane</keyword>
<dbReference type="Gene3D" id="2.60.40.10">
    <property type="entry name" value="Immunoglobulins"/>
    <property type="match status" value="4"/>
</dbReference>
<evidence type="ECO:0000256" key="4">
    <source>
        <dbReference type="ARBA" id="ARBA00022729"/>
    </source>
</evidence>
<proteinExistence type="inferred from homology"/>
<dbReference type="PROSITE" id="PS50835">
    <property type="entry name" value="IG_LIKE"/>
    <property type="match status" value="1"/>
</dbReference>
<dbReference type="SUPFAM" id="SSF48726">
    <property type="entry name" value="Immunoglobulin"/>
    <property type="match status" value="3"/>
</dbReference>
<feature type="region of interest" description="Disordered" evidence="12">
    <location>
        <begin position="337"/>
        <end position="366"/>
    </location>
</feature>
<dbReference type="InterPro" id="IPR003987">
    <property type="entry name" value="ICAM_VCAM_N"/>
</dbReference>
<evidence type="ECO:0000256" key="5">
    <source>
        <dbReference type="ARBA" id="ARBA00022737"/>
    </source>
</evidence>
<dbReference type="InterPro" id="IPR036179">
    <property type="entry name" value="Ig-like_dom_sf"/>
</dbReference>
<dbReference type="Pfam" id="PF03921">
    <property type="entry name" value="ICAM_N"/>
    <property type="match status" value="1"/>
</dbReference>
<organism evidence="16 17">
    <name type="scientific">Pipra filicauda</name>
    <name type="common">Wire-tailed manakin</name>
    <dbReference type="NCBI Taxonomy" id="649802"/>
    <lineage>
        <taxon>Eukaryota</taxon>
        <taxon>Metazoa</taxon>
        <taxon>Chordata</taxon>
        <taxon>Craniata</taxon>
        <taxon>Vertebrata</taxon>
        <taxon>Euteleostomi</taxon>
        <taxon>Archelosauria</taxon>
        <taxon>Archosauria</taxon>
        <taxon>Dinosauria</taxon>
        <taxon>Saurischia</taxon>
        <taxon>Theropoda</taxon>
        <taxon>Coelurosauria</taxon>
        <taxon>Aves</taxon>
        <taxon>Neognathae</taxon>
        <taxon>Neoaves</taxon>
        <taxon>Telluraves</taxon>
        <taxon>Australaves</taxon>
        <taxon>Passeriformes</taxon>
        <taxon>Pipridae</taxon>
        <taxon>Pipra</taxon>
    </lineage>
</organism>
<keyword evidence="10" id="KW-0325">Glycoprotein</keyword>
<feature type="region of interest" description="Disordered" evidence="12">
    <location>
        <begin position="441"/>
        <end position="471"/>
    </location>
</feature>
<evidence type="ECO:0000256" key="2">
    <source>
        <dbReference type="ARBA" id="ARBA00005925"/>
    </source>
</evidence>
<dbReference type="GO" id="GO:0005886">
    <property type="term" value="C:plasma membrane"/>
    <property type="evidence" value="ECO:0007669"/>
    <property type="project" value="TreeGrafter"/>
</dbReference>
<evidence type="ECO:0000256" key="10">
    <source>
        <dbReference type="ARBA" id="ARBA00023180"/>
    </source>
</evidence>
<dbReference type="FunFam" id="2.60.40.10:FF:000641">
    <property type="entry name" value="Intercellular adhesion molecule 1"/>
    <property type="match status" value="1"/>
</dbReference>
<feature type="region of interest" description="Disordered" evidence="12">
    <location>
        <begin position="274"/>
        <end position="302"/>
    </location>
</feature>